<dbReference type="GeneID" id="24606930"/>
<dbReference type="Proteomes" id="UP000030206">
    <property type="component" value="Segment"/>
</dbReference>
<sequence>MPTMYNTVNEAIYVLNNIMDLYINRACMFHVGLEIVDDIEDDTPFNTADWGVYEDQEKQTVHIYNEHSNEVAVIRSCGTDKNVIKDFIIWGSTIQDMIGL</sequence>
<dbReference type="KEGG" id="vg:24606930"/>
<organism evidence="1 2">
    <name type="scientific">Bacillus phage Mater</name>
    <dbReference type="NCBI Taxonomy" id="1540090"/>
    <lineage>
        <taxon>Viruses</taxon>
        <taxon>Duplodnaviria</taxon>
        <taxon>Heunggongvirae</taxon>
        <taxon>Uroviricota</taxon>
        <taxon>Caudoviricetes</taxon>
        <taxon>Herelleviridae</taxon>
        <taxon>Bastillevirinae</taxon>
        <taxon>Matervirus</taxon>
        <taxon>Matervirus mater</taxon>
    </lineage>
</organism>
<keyword evidence="2" id="KW-1185">Reference proteome</keyword>
<reference evidence="1 2" key="1">
    <citation type="submission" date="2014-07" db="EMBL/GenBank/DDBJ databases">
        <title>Complete Genome of Bacillus megaterium Myophage Mater.</title>
        <authorList>
            <person name="Lancaster J.C."/>
            <person name="Hodde M.K."/>
            <person name="Hernandez A.C."/>
            <person name="Everett G.F.K."/>
        </authorList>
    </citation>
    <scope>NUCLEOTIDE SEQUENCE [LARGE SCALE GENOMIC DNA]</scope>
</reference>
<evidence type="ECO:0000313" key="1">
    <source>
        <dbReference type="EMBL" id="AIW03188.1"/>
    </source>
</evidence>
<proteinExistence type="predicted"/>
<protein>
    <submittedName>
        <fullName evidence="1">Uncharacterized protein</fullName>
    </submittedName>
</protein>
<dbReference type="EMBL" id="KM236245">
    <property type="protein sequence ID" value="AIW03188.1"/>
    <property type="molecule type" value="Genomic_DNA"/>
</dbReference>
<name>A0A0A0RUF6_9CAUD</name>
<gene>
    <name evidence="1" type="ORF">CPT_Mater31</name>
</gene>
<accession>A0A0A0RUF6</accession>
<evidence type="ECO:0000313" key="2">
    <source>
        <dbReference type="Proteomes" id="UP000030206"/>
    </source>
</evidence>
<dbReference type="RefSeq" id="YP_009150990.1">
    <property type="nucleotide sequence ID" value="NC_027366.1"/>
</dbReference>